<keyword evidence="2" id="KW-0732">Signal</keyword>
<sequence length="314" mass="32112">MAAGVVLTACGGGGAAAPEGPPESLVLGLVPSAEVDQLVLDADQLAELLSAELGIPVEPVVSDSYAALVVAMQTGQADIGLFGPIALVQSVDQAGAVPILQSVRRDSPSYHTQWMTNDPAKYCTTPVVQATNPEGNTFNYCNGTDTATAGPVGEDAIGAIAEGDTVMFVDEGSASGYYYPATQIQEITGIDPLTGIDAQFAGGHPNSVLAVARGDVAVGVSFDDARNDVFEEDPEIGSKVTVFAWSPEIPNDGVSVRGELPEETRTAIADAMTAVIATPEGAAAFDAVYSIEGLVPADLDQLDVARQVAANFGG</sequence>
<protein>
    <submittedName>
        <fullName evidence="3">Phosphonates-binding protein</fullName>
    </submittedName>
</protein>
<dbReference type="EMBL" id="BJNG01000020">
    <property type="protein sequence ID" value="GEC20634.1"/>
    <property type="molecule type" value="Genomic_DNA"/>
</dbReference>
<gene>
    <name evidence="3" type="ORF">PHY01_29170</name>
</gene>
<dbReference type="GO" id="GO:0043190">
    <property type="term" value="C:ATP-binding cassette (ABC) transporter complex"/>
    <property type="evidence" value="ECO:0007669"/>
    <property type="project" value="InterPro"/>
</dbReference>
<dbReference type="SUPFAM" id="SSF53850">
    <property type="entry name" value="Periplasmic binding protein-like II"/>
    <property type="match status" value="1"/>
</dbReference>
<dbReference type="Gene3D" id="3.40.190.10">
    <property type="entry name" value="Periplasmic binding protein-like II"/>
    <property type="match status" value="2"/>
</dbReference>
<evidence type="ECO:0000313" key="4">
    <source>
        <dbReference type="Proteomes" id="UP000320338"/>
    </source>
</evidence>
<evidence type="ECO:0000256" key="2">
    <source>
        <dbReference type="ARBA" id="ARBA00022729"/>
    </source>
</evidence>
<dbReference type="Pfam" id="PF12974">
    <property type="entry name" value="Phosphonate-bd"/>
    <property type="match status" value="1"/>
</dbReference>
<reference evidence="3 4" key="1">
    <citation type="submission" date="2019-06" db="EMBL/GenBank/DDBJ databases">
        <title>Whole genome shotgun sequence of Pseudonocardia hydrocarbonoxydans NBRC 14498.</title>
        <authorList>
            <person name="Hosoyama A."/>
            <person name="Uohara A."/>
            <person name="Ohji S."/>
            <person name="Ichikawa N."/>
        </authorList>
    </citation>
    <scope>NUCLEOTIDE SEQUENCE [LARGE SCALE GENOMIC DNA]</scope>
    <source>
        <strain evidence="3 4">NBRC 14498</strain>
    </source>
</reference>
<keyword evidence="4" id="KW-1185">Reference proteome</keyword>
<proteinExistence type="inferred from homology"/>
<dbReference type="InterPro" id="IPR005770">
    <property type="entry name" value="PhnD"/>
</dbReference>
<dbReference type="NCBIfam" id="TIGR01098">
    <property type="entry name" value="3A0109s03R"/>
    <property type="match status" value="1"/>
</dbReference>
<dbReference type="GO" id="GO:0055085">
    <property type="term" value="P:transmembrane transport"/>
    <property type="evidence" value="ECO:0007669"/>
    <property type="project" value="InterPro"/>
</dbReference>
<evidence type="ECO:0000256" key="1">
    <source>
        <dbReference type="ARBA" id="ARBA00007162"/>
    </source>
</evidence>
<dbReference type="AlphaFoldDB" id="A0A4Y3WPC1"/>
<evidence type="ECO:0000313" key="3">
    <source>
        <dbReference type="EMBL" id="GEC20634.1"/>
    </source>
</evidence>
<accession>A0A4Y3WPC1</accession>
<dbReference type="PANTHER" id="PTHR35841">
    <property type="entry name" value="PHOSPHONATES-BINDING PERIPLASMIC PROTEIN"/>
    <property type="match status" value="1"/>
</dbReference>
<name>A0A4Y3WPC1_9PSEU</name>
<dbReference type="Proteomes" id="UP000320338">
    <property type="component" value="Unassembled WGS sequence"/>
</dbReference>
<comment type="caution">
    <text evidence="3">The sequence shown here is derived from an EMBL/GenBank/DDBJ whole genome shotgun (WGS) entry which is preliminary data.</text>
</comment>
<dbReference type="PANTHER" id="PTHR35841:SF1">
    <property type="entry name" value="PHOSPHONATES-BINDING PERIPLASMIC PROTEIN"/>
    <property type="match status" value="1"/>
</dbReference>
<comment type="similarity">
    <text evidence="1">Belongs to the phosphate/phosphite/phosphonate binding protein family.</text>
</comment>
<organism evidence="3 4">
    <name type="scientific">Pseudonocardia hydrocarbonoxydans</name>
    <dbReference type="NCBI Taxonomy" id="76726"/>
    <lineage>
        <taxon>Bacteria</taxon>
        <taxon>Bacillati</taxon>
        <taxon>Actinomycetota</taxon>
        <taxon>Actinomycetes</taxon>
        <taxon>Pseudonocardiales</taxon>
        <taxon>Pseudonocardiaceae</taxon>
        <taxon>Pseudonocardia</taxon>
    </lineage>
</organism>